<evidence type="ECO:0000313" key="1">
    <source>
        <dbReference type="EMBL" id="MBW63823.1"/>
    </source>
</evidence>
<sequence>MFLIVSWGVAQGFRKFLFLLVQQKLYAALDNSPSNGGVRTKLRDNKLLKCNRNSSSERVQSHTLLLID</sequence>
<proteinExistence type="predicted"/>
<dbReference type="EMBL" id="GGFJ01014682">
    <property type="protein sequence ID" value="MBW63823.1"/>
    <property type="molecule type" value="Transcribed_RNA"/>
</dbReference>
<accession>A0A2M4CET1</accession>
<name>A0A2M4CET1_9DIPT</name>
<dbReference type="AlphaFoldDB" id="A0A2M4CET1"/>
<organism evidence="1">
    <name type="scientific">Anopheles marajoara</name>
    <dbReference type="NCBI Taxonomy" id="58244"/>
    <lineage>
        <taxon>Eukaryota</taxon>
        <taxon>Metazoa</taxon>
        <taxon>Ecdysozoa</taxon>
        <taxon>Arthropoda</taxon>
        <taxon>Hexapoda</taxon>
        <taxon>Insecta</taxon>
        <taxon>Pterygota</taxon>
        <taxon>Neoptera</taxon>
        <taxon>Endopterygota</taxon>
        <taxon>Diptera</taxon>
        <taxon>Nematocera</taxon>
        <taxon>Culicoidea</taxon>
        <taxon>Culicidae</taxon>
        <taxon>Anophelinae</taxon>
        <taxon>Anopheles</taxon>
    </lineage>
</organism>
<protein>
    <submittedName>
        <fullName evidence="1">Putative secreted protein</fullName>
    </submittedName>
</protein>
<reference evidence="1" key="1">
    <citation type="submission" date="2018-01" db="EMBL/GenBank/DDBJ databases">
        <title>An insight into the sialome of Amazonian anophelines.</title>
        <authorList>
            <person name="Ribeiro J.M."/>
            <person name="Scarpassa V."/>
            <person name="Calvo E."/>
        </authorList>
    </citation>
    <scope>NUCLEOTIDE SEQUENCE</scope>
    <source>
        <tissue evidence="1">Salivary glands</tissue>
    </source>
</reference>